<feature type="region of interest" description="Disordered" evidence="16">
    <location>
        <begin position="871"/>
        <end position="894"/>
    </location>
</feature>
<dbReference type="PANTHER" id="PTHR47970:SF12">
    <property type="entry name" value="KINESIN FAMILY MEMBER 11"/>
    <property type="match status" value="1"/>
</dbReference>
<dbReference type="GO" id="GO:0051301">
    <property type="term" value="P:cell division"/>
    <property type="evidence" value="ECO:0007669"/>
    <property type="project" value="UniProtKB-KW"/>
</dbReference>
<dbReference type="GO" id="GO:0072686">
    <property type="term" value="C:mitotic spindle"/>
    <property type="evidence" value="ECO:0007669"/>
    <property type="project" value="TreeGrafter"/>
</dbReference>
<keyword evidence="8 15" id="KW-0175">Coiled coil</keyword>
<keyword evidence="5 13" id="KW-0547">Nucleotide-binding</keyword>
<evidence type="ECO:0000256" key="8">
    <source>
        <dbReference type="ARBA" id="ARBA00023054"/>
    </source>
</evidence>
<evidence type="ECO:0000256" key="12">
    <source>
        <dbReference type="ARBA" id="ARBA00034704"/>
    </source>
</evidence>
<evidence type="ECO:0000313" key="19">
    <source>
        <dbReference type="WBParaSite" id="HCON_00036920-00001"/>
    </source>
</evidence>
<feature type="domain" description="Kinesin motor" evidence="17">
    <location>
        <begin position="10"/>
        <end position="342"/>
    </location>
</feature>
<dbReference type="PROSITE" id="PS50067">
    <property type="entry name" value="KINESIN_MOTOR_2"/>
    <property type="match status" value="1"/>
</dbReference>
<keyword evidence="10" id="KW-0206">Cytoskeleton</keyword>
<dbReference type="InterPro" id="IPR027417">
    <property type="entry name" value="P-loop_NTPase"/>
</dbReference>
<dbReference type="PROSITE" id="PS00411">
    <property type="entry name" value="KINESIN_MOTOR_1"/>
    <property type="match status" value="1"/>
</dbReference>
<keyword evidence="9 13" id="KW-0505">Motor protein</keyword>
<evidence type="ECO:0000313" key="18">
    <source>
        <dbReference type="Proteomes" id="UP000025227"/>
    </source>
</evidence>
<sequence length="972" mass="109534">MSLKKVDKINVRVAVRVRPMSDMERADNATSVVKVEEKKMMVTCKSKTFSAFDKVYGPSTTQERIYAEMVSPQVDRVLAGYNCTLFAYGQTGTGKTYTMEGGSGERSSYKDDPTTGIIPRAVEHIFEELEKSNTEEYSVRISYLELYNEELFDLLAPTTEDRERLRIFDDPSKRGMVVIAGAEELPVKNRSEVYALLKRGAEKRTTAATLMNMNSSRSHSIFMVSVVIRENTPNGEELVKQGKLNLVDLAGSEHIGRSGAEGKRAKEAGNINQSLLTLGRVITALTTSAPHVPYRESKLTRLLQDSLGGSTITSIIATLSPASSNYEESISTLEYAARAKSIRNHPECNQKLSRKALLKEYNEEIEKLRRDLRTAREKNGIFLSQESYEGMEQEIAEKTEQLQELEGQLDAAIGKLQKFIEDQEMMDEQYRELYHRNKRLEAKLRQRVEELDDTKKDLCVTTDRLNVFDHAFNEAHDLAMQLYHCLKEARNMVFDQQLDLEDWWAKEENLSQLIAQNKQVVLAARSKVRAEVTACCAAITAFIENGAELRNAINKSIGSRLSYVNGSLNLCKESASSGMEMLQKWLENAEELCKTVVPKIVAISSESALFTREKLTDQAEKIGELNGEVLRLISAVKEETQSLSRTLEELKRDSDLMLKLRRECNEESLAERAKSIFTLRQQQQHTNKITEMARAILAECASFQTENQETLQLMESQDKDFLERNRAEIEAWQSTFEGSENSAKQAIQSANEILDTTMNTVTERTSSSVGVLKETCEQAMEANTSLKKHAESFADEVVTKNMWLSNNMADVLNSMLERSEVIEKGIAEVEIVRLEDQDNRAKSDLTTAQNLRDRLGEVNKEMLAMVDENYLSPKKTGNTPQKSHYPVPKDSEVPHVPKKEKILASKGLDLNARTPRKPALRTRESLLEVQNVCISPDTLVASRKQRLEDIGEESVGLSSRAGSEVSKENVEN</sequence>
<evidence type="ECO:0000256" key="3">
    <source>
        <dbReference type="ARBA" id="ARBA00022618"/>
    </source>
</evidence>
<evidence type="ECO:0000256" key="16">
    <source>
        <dbReference type="SAM" id="MobiDB-lite"/>
    </source>
</evidence>
<dbReference type="SUPFAM" id="SSF52540">
    <property type="entry name" value="P-loop containing nucleoside triphosphate hydrolases"/>
    <property type="match status" value="1"/>
</dbReference>
<dbReference type="SMART" id="SM00129">
    <property type="entry name" value="KISc"/>
    <property type="match status" value="1"/>
</dbReference>
<dbReference type="GO" id="GO:0008574">
    <property type="term" value="F:plus-end-directed microtubule motor activity"/>
    <property type="evidence" value="ECO:0007669"/>
    <property type="project" value="TreeGrafter"/>
</dbReference>
<keyword evidence="6" id="KW-0498">Mitosis</keyword>
<dbReference type="Pfam" id="PF00225">
    <property type="entry name" value="Kinesin"/>
    <property type="match status" value="1"/>
</dbReference>
<dbReference type="InterPro" id="IPR019821">
    <property type="entry name" value="Kinesin_motor_CS"/>
</dbReference>
<evidence type="ECO:0000256" key="2">
    <source>
        <dbReference type="ARBA" id="ARBA00022490"/>
    </source>
</evidence>
<keyword evidence="7 13" id="KW-0067">ATP-binding</keyword>
<evidence type="ECO:0000256" key="10">
    <source>
        <dbReference type="ARBA" id="ARBA00023212"/>
    </source>
</evidence>
<proteinExistence type="inferred from homology"/>
<feature type="binding site" evidence="13">
    <location>
        <begin position="89"/>
        <end position="96"/>
    </location>
    <ligand>
        <name>ATP</name>
        <dbReference type="ChEBI" id="CHEBI:30616"/>
    </ligand>
</feature>
<dbReference type="Proteomes" id="UP000025227">
    <property type="component" value="Unplaced"/>
</dbReference>
<protein>
    <recommendedName>
        <fullName evidence="14">Kinesin-like protein</fullName>
    </recommendedName>
</protein>
<dbReference type="WBParaSite" id="HCON_00036920-00001">
    <property type="protein sequence ID" value="HCON_00036920-00001"/>
    <property type="gene ID" value="HCON_00036920"/>
</dbReference>
<feature type="coiled-coil region" evidence="15">
    <location>
        <begin position="633"/>
        <end position="667"/>
    </location>
</feature>
<keyword evidence="3" id="KW-0132">Cell division</keyword>
<dbReference type="OMA" id="RRECNEE"/>
<dbReference type="GO" id="GO:0007018">
    <property type="term" value="P:microtubule-based movement"/>
    <property type="evidence" value="ECO:0007669"/>
    <property type="project" value="InterPro"/>
</dbReference>
<keyword evidence="4 14" id="KW-0493">Microtubule</keyword>
<dbReference type="InterPro" id="IPR047241">
    <property type="entry name" value="KIF11-like_kin_motor_dom"/>
</dbReference>
<evidence type="ECO:0000256" key="15">
    <source>
        <dbReference type="SAM" id="Coils"/>
    </source>
</evidence>
<feature type="coiled-coil region" evidence="15">
    <location>
        <begin position="351"/>
        <end position="457"/>
    </location>
</feature>
<evidence type="ECO:0000256" key="11">
    <source>
        <dbReference type="ARBA" id="ARBA00023306"/>
    </source>
</evidence>
<reference evidence="19" key="1">
    <citation type="submission" date="2020-12" db="UniProtKB">
        <authorList>
            <consortium name="WormBaseParasite"/>
        </authorList>
    </citation>
    <scope>IDENTIFICATION</scope>
    <source>
        <strain evidence="19">MHco3</strain>
    </source>
</reference>
<name>A0A7I4Y2Q7_HAECO</name>
<evidence type="ECO:0000256" key="4">
    <source>
        <dbReference type="ARBA" id="ARBA00022701"/>
    </source>
</evidence>
<dbReference type="Gene3D" id="3.40.850.10">
    <property type="entry name" value="Kinesin motor domain"/>
    <property type="match status" value="1"/>
</dbReference>
<keyword evidence="2" id="KW-0963">Cytoplasm</keyword>
<dbReference type="OrthoDB" id="3176171at2759"/>
<dbReference type="FunFam" id="3.40.850.10:FF:000051">
    <property type="entry name" value="Kinesin-like protein bimC"/>
    <property type="match status" value="1"/>
</dbReference>
<evidence type="ECO:0000256" key="1">
    <source>
        <dbReference type="ARBA" id="ARBA00004245"/>
    </source>
</evidence>
<dbReference type="GO" id="GO:0051231">
    <property type="term" value="P:spindle elongation"/>
    <property type="evidence" value="ECO:0007669"/>
    <property type="project" value="TreeGrafter"/>
</dbReference>
<dbReference type="GO" id="GO:0005876">
    <property type="term" value="C:spindle microtubule"/>
    <property type="evidence" value="ECO:0007669"/>
    <property type="project" value="TreeGrafter"/>
</dbReference>
<feature type="region of interest" description="Disordered" evidence="16">
    <location>
        <begin position="948"/>
        <end position="972"/>
    </location>
</feature>
<dbReference type="InterPro" id="IPR036961">
    <property type="entry name" value="Kinesin_motor_dom_sf"/>
</dbReference>
<keyword evidence="11" id="KW-0131">Cell cycle</keyword>
<dbReference type="PRINTS" id="PR00380">
    <property type="entry name" value="KINESINHEAVY"/>
</dbReference>
<accession>A0A7I4Y2Q7</accession>
<evidence type="ECO:0000256" key="14">
    <source>
        <dbReference type="RuleBase" id="RU000394"/>
    </source>
</evidence>
<dbReference type="GO" id="GO:0005634">
    <property type="term" value="C:nucleus"/>
    <property type="evidence" value="ECO:0007669"/>
    <property type="project" value="TreeGrafter"/>
</dbReference>
<dbReference type="PANTHER" id="PTHR47970">
    <property type="entry name" value="KINESIN-LIKE PROTEIN KIF11"/>
    <property type="match status" value="1"/>
</dbReference>
<dbReference type="GO" id="GO:0008017">
    <property type="term" value="F:microtubule binding"/>
    <property type="evidence" value="ECO:0007669"/>
    <property type="project" value="InterPro"/>
</dbReference>
<organism evidence="18 19">
    <name type="scientific">Haemonchus contortus</name>
    <name type="common">Barber pole worm</name>
    <dbReference type="NCBI Taxonomy" id="6289"/>
    <lineage>
        <taxon>Eukaryota</taxon>
        <taxon>Metazoa</taxon>
        <taxon>Ecdysozoa</taxon>
        <taxon>Nematoda</taxon>
        <taxon>Chromadorea</taxon>
        <taxon>Rhabditida</taxon>
        <taxon>Rhabditina</taxon>
        <taxon>Rhabditomorpha</taxon>
        <taxon>Strongyloidea</taxon>
        <taxon>Trichostrongylidae</taxon>
        <taxon>Haemonchus</taxon>
    </lineage>
</organism>
<evidence type="ECO:0000259" key="17">
    <source>
        <dbReference type="PROSITE" id="PS50067"/>
    </source>
</evidence>
<evidence type="ECO:0000256" key="7">
    <source>
        <dbReference type="ARBA" id="ARBA00022840"/>
    </source>
</evidence>
<comment type="subcellular location">
    <subcellularLocation>
        <location evidence="1">Cytoplasm</location>
        <location evidence="1">Cytoskeleton</location>
    </subcellularLocation>
</comment>
<dbReference type="GO" id="GO:0090307">
    <property type="term" value="P:mitotic spindle assembly"/>
    <property type="evidence" value="ECO:0007669"/>
    <property type="project" value="TreeGrafter"/>
</dbReference>
<evidence type="ECO:0000256" key="5">
    <source>
        <dbReference type="ARBA" id="ARBA00022741"/>
    </source>
</evidence>
<dbReference type="AlphaFoldDB" id="A0A7I4Y2Q7"/>
<dbReference type="InterPro" id="IPR047149">
    <property type="entry name" value="KIF11-like"/>
</dbReference>
<keyword evidence="18" id="KW-1185">Reference proteome</keyword>
<comment type="similarity">
    <text evidence="12">Belongs to the TRAFAC class myosin-kinesin ATPase superfamily. Kinesin family. KIN-5/BimC subfamily.</text>
</comment>
<dbReference type="InterPro" id="IPR001752">
    <property type="entry name" value="Kinesin_motor_dom"/>
</dbReference>
<evidence type="ECO:0000256" key="13">
    <source>
        <dbReference type="PROSITE-ProRule" id="PRU00283"/>
    </source>
</evidence>
<evidence type="ECO:0000256" key="6">
    <source>
        <dbReference type="ARBA" id="ARBA00022776"/>
    </source>
</evidence>
<evidence type="ECO:0000256" key="9">
    <source>
        <dbReference type="ARBA" id="ARBA00023175"/>
    </source>
</evidence>
<dbReference type="CDD" id="cd01364">
    <property type="entry name" value="KISc_BimC_Eg5"/>
    <property type="match status" value="1"/>
</dbReference>
<dbReference type="GO" id="GO:0005524">
    <property type="term" value="F:ATP binding"/>
    <property type="evidence" value="ECO:0007669"/>
    <property type="project" value="UniProtKB-UniRule"/>
</dbReference>